<dbReference type="RefSeq" id="XP_012186789.1">
    <property type="nucleotide sequence ID" value="XM_012331399.1"/>
</dbReference>
<evidence type="ECO:0000313" key="1">
    <source>
        <dbReference type="EMBL" id="GAC93202.1"/>
    </source>
</evidence>
<dbReference type="Proteomes" id="UP000014071">
    <property type="component" value="Unassembled WGS sequence"/>
</dbReference>
<dbReference type="GeneID" id="24106068"/>
<organism evidence="1 2">
    <name type="scientific">Pseudozyma hubeiensis (strain SY62)</name>
    <name type="common">Yeast</name>
    <dbReference type="NCBI Taxonomy" id="1305764"/>
    <lineage>
        <taxon>Eukaryota</taxon>
        <taxon>Fungi</taxon>
        <taxon>Dikarya</taxon>
        <taxon>Basidiomycota</taxon>
        <taxon>Ustilaginomycotina</taxon>
        <taxon>Ustilaginomycetes</taxon>
        <taxon>Ustilaginales</taxon>
        <taxon>Ustilaginaceae</taxon>
        <taxon>Pseudozyma</taxon>
    </lineage>
</organism>
<gene>
    <name evidence="1" type="ORF">PHSY_000765</name>
</gene>
<accession>R9NXC8</accession>
<dbReference type="AlphaFoldDB" id="R9NXC8"/>
<sequence length="144" mass="16419">MALCSDRAWSDCQRWSRDTVYCSVTSGVQSRSLGPIRRPHPEKADYPPASCSVLQKHRNAGRIGSSDSSTRGCEVQKYHAVDLSQKSGSFYKDILNSQRLPNTNRTHEPRQNTVVEPYENVSTSILLRSHCRTEERRRFIVHSI</sequence>
<evidence type="ECO:0000313" key="2">
    <source>
        <dbReference type="Proteomes" id="UP000014071"/>
    </source>
</evidence>
<name>R9NXC8_PSEHS</name>
<keyword evidence="2" id="KW-1185">Reference proteome</keyword>
<reference evidence="2" key="1">
    <citation type="journal article" date="2013" name="Genome Announc.">
        <title>Draft genome sequence of the basidiomycetous yeast-like fungus Pseudozyma hubeiensis SY62, which produces an abundant amount of the biosurfactant mannosylerythritol lipids.</title>
        <authorList>
            <person name="Konishi M."/>
            <person name="Hatada Y."/>
            <person name="Horiuchi J."/>
        </authorList>
    </citation>
    <scope>NUCLEOTIDE SEQUENCE [LARGE SCALE GENOMIC DNA]</scope>
    <source>
        <strain evidence="2">SY62</strain>
    </source>
</reference>
<dbReference type="EMBL" id="DF238773">
    <property type="protein sequence ID" value="GAC93202.1"/>
    <property type="molecule type" value="Genomic_DNA"/>
</dbReference>
<dbReference type="HOGENOM" id="CLU_1797314_0_0_1"/>
<proteinExistence type="predicted"/>
<protein>
    <submittedName>
        <fullName evidence="1">3-ketoacyl-CoA thiolase</fullName>
    </submittedName>
</protein>